<keyword evidence="3" id="KW-1185">Reference proteome</keyword>
<dbReference type="PROSITE" id="PS51257">
    <property type="entry name" value="PROKAR_LIPOPROTEIN"/>
    <property type="match status" value="1"/>
</dbReference>
<sequence>MRTLLATLFSSAFMLIAACEAEEEGPMEEAGEELDEAGEEMEEATEEAADAVEEAPEEEGEPYR</sequence>
<organism evidence="2 3">
    <name type="scientific">Marinicauda algicola</name>
    <dbReference type="NCBI Taxonomy" id="2029849"/>
    <lineage>
        <taxon>Bacteria</taxon>
        <taxon>Pseudomonadati</taxon>
        <taxon>Pseudomonadota</taxon>
        <taxon>Alphaproteobacteria</taxon>
        <taxon>Maricaulales</taxon>
        <taxon>Maricaulaceae</taxon>
        <taxon>Marinicauda</taxon>
    </lineage>
</organism>
<comment type="caution">
    <text evidence="2">The sequence shown here is derived from an EMBL/GenBank/DDBJ whole genome shotgun (WGS) entry which is preliminary data.</text>
</comment>
<gene>
    <name evidence="2" type="ORF">E5163_14555</name>
</gene>
<dbReference type="AlphaFoldDB" id="A0A4S2GWX9"/>
<accession>A0A4S2GWX9</accession>
<name>A0A4S2GWX9_9PROT</name>
<reference evidence="2 3" key="1">
    <citation type="journal article" date="2017" name="Int. J. Syst. Evol. Microbiol.">
        <title>Marinicauda algicola sp. nov., isolated from a marine red alga Rhodosorus marinus.</title>
        <authorList>
            <person name="Jeong S.E."/>
            <person name="Jeon S.H."/>
            <person name="Chun B.H."/>
            <person name="Kim D.W."/>
            <person name="Jeon C.O."/>
        </authorList>
    </citation>
    <scope>NUCLEOTIDE SEQUENCE [LARGE SCALE GENOMIC DNA]</scope>
    <source>
        <strain evidence="2 3">JCM 31718</strain>
    </source>
</reference>
<evidence type="ECO:0000256" key="1">
    <source>
        <dbReference type="SAM" id="MobiDB-lite"/>
    </source>
</evidence>
<evidence type="ECO:0000313" key="3">
    <source>
        <dbReference type="Proteomes" id="UP000308054"/>
    </source>
</evidence>
<dbReference type="EMBL" id="SRXW01000005">
    <property type="protein sequence ID" value="TGY87650.1"/>
    <property type="molecule type" value="Genomic_DNA"/>
</dbReference>
<evidence type="ECO:0000313" key="2">
    <source>
        <dbReference type="EMBL" id="TGY87650.1"/>
    </source>
</evidence>
<dbReference type="RefSeq" id="WP_135997255.1">
    <property type="nucleotide sequence ID" value="NZ_CP071057.1"/>
</dbReference>
<protein>
    <submittedName>
        <fullName evidence="2">Uncharacterized protein</fullName>
    </submittedName>
</protein>
<feature type="region of interest" description="Disordered" evidence="1">
    <location>
        <begin position="22"/>
        <end position="64"/>
    </location>
</feature>
<dbReference type="Proteomes" id="UP000308054">
    <property type="component" value="Unassembled WGS sequence"/>
</dbReference>
<proteinExistence type="predicted"/>